<dbReference type="InterPro" id="IPR008978">
    <property type="entry name" value="HSP20-like_chaperone"/>
</dbReference>
<dbReference type="AlphaFoldDB" id="A0AAC8W117"/>
<dbReference type="Pfam" id="PF00011">
    <property type="entry name" value="HSP20"/>
    <property type="match status" value="1"/>
</dbReference>
<evidence type="ECO:0000256" key="1">
    <source>
        <dbReference type="PROSITE-ProRule" id="PRU00285"/>
    </source>
</evidence>
<feature type="domain" description="SHSP" evidence="3">
    <location>
        <begin position="63"/>
        <end position="177"/>
    </location>
</feature>
<dbReference type="Proteomes" id="UP000069935">
    <property type="component" value="Chromosome 2"/>
</dbReference>
<dbReference type="EMBL" id="CP012402">
    <property type="protein sequence ID" value="ALG73113.1"/>
    <property type="molecule type" value="Genomic_DNA"/>
</dbReference>
<evidence type="ECO:0000313" key="4">
    <source>
        <dbReference type="EMBL" id="ALG73113.1"/>
    </source>
</evidence>
<reference evidence="5" key="1">
    <citation type="submission" date="2015-08" db="EMBL/GenBank/DDBJ databases">
        <title>Complete Genome Sequence of Azospirillum thiophilum BV-S.</title>
        <authorList>
            <person name="Fomenkov A."/>
            <person name="Vincze T."/>
            <person name="Grabovich M."/>
            <person name="Dubinina G."/>
            <person name="Orlova M."/>
            <person name="Belousova E."/>
            <person name="Roberts R.J."/>
        </authorList>
    </citation>
    <scope>NUCLEOTIDE SEQUENCE [LARGE SCALE GENOMIC DNA]</scope>
    <source>
        <strain evidence="5">BV-S</strain>
    </source>
</reference>
<name>A0AAC8W117_9PROT</name>
<evidence type="ECO:0000313" key="5">
    <source>
        <dbReference type="Proteomes" id="UP000069935"/>
    </source>
</evidence>
<proteinExistence type="inferred from homology"/>
<organism evidence="4 5">
    <name type="scientific">Azospirillum thiophilum</name>
    <dbReference type="NCBI Taxonomy" id="528244"/>
    <lineage>
        <taxon>Bacteria</taxon>
        <taxon>Pseudomonadati</taxon>
        <taxon>Pseudomonadota</taxon>
        <taxon>Alphaproteobacteria</taxon>
        <taxon>Rhodospirillales</taxon>
        <taxon>Azospirillaceae</taxon>
        <taxon>Azospirillum</taxon>
    </lineage>
</organism>
<evidence type="ECO:0000256" key="2">
    <source>
        <dbReference type="RuleBase" id="RU003616"/>
    </source>
</evidence>
<protein>
    <recommendedName>
        <fullName evidence="3">SHSP domain-containing protein</fullName>
    </recommendedName>
</protein>
<dbReference type="InterPro" id="IPR031107">
    <property type="entry name" value="Small_HSP"/>
</dbReference>
<dbReference type="KEGG" id="ati:AL072_15570"/>
<dbReference type="InterPro" id="IPR002068">
    <property type="entry name" value="A-crystallin/Hsp20_dom"/>
</dbReference>
<gene>
    <name evidence="4" type="ORF">AL072_15570</name>
</gene>
<dbReference type="SUPFAM" id="SSF49764">
    <property type="entry name" value="HSP20-like chaperones"/>
    <property type="match status" value="1"/>
</dbReference>
<comment type="similarity">
    <text evidence="1 2">Belongs to the small heat shock protein (HSP20) family.</text>
</comment>
<dbReference type="PROSITE" id="PS01031">
    <property type="entry name" value="SHSP"/>
    <property type="match status" value="1"/>
</dbReference>
<dbReference type="CDD" id="cd06464">
    <property type="entry name" value="ACD_sHsps-like"/>
    <property type="match status" value="1"/>
</dbReference>
<reference evidence="4 5" key="2">
    <citation type="journal article" date="2016" name="Genome Announc.">
        <title>Complete Genome Sequence of a Strain of Azospirillum thiophilum Isolated from a Sulfide Spring.</title>
        <authorList>
            <person name="Fomenkov A."/>
            <person name="Vincze T."/>
            <person name="Grabovich M."/>
            <person name="Anton B.P."/>
            <person name="Dubinina G."/>
            <person name="Orlova M."/>
            <person name="Belousova E."/>
            <person name="Roberts R.J."/>
        </authorList>
    </citation>
    <scope>NUCLEOTIDE SEQUENCE [LARGE SCALE GENOMIC DNA]</scope>
    <source>
        <strain evidence="4 5">BV-S</strain>
    </source>
</reference>
<accession>A0AAC8W117</accession>
<dbReference type="PANTHER" id="PTHR11527">
    <property type="entry name" value="HEAT-SHOCK PROTEIN 20 FAMILY MEMBER"/>
    <property type="match status" value="1"/>
</dbReference>
<dbReference type="Gene3D" id="2.60.40.790">
    <property type="match status" value="1"/>
</dbReference>
<keyword evidence="5" id="KW-1185">Reference proteome</keyword>
<sequence>MPTPAPTQDAAKALAERNRHPFLALRGEFDRLFDEASSMFRQPWALWSRRPAFDLEPLLRSEDRMDAILPATQVDETEAEYRVTLEMPGMEEKDVEVALQDDILTIRAEKKEEKEEKDKNRYVSERRYGMCVRSFQLPATVDPEAIAASLKHGVLTVTLPKTAPGVPSSRKIAITQG</sequence>
<evidence type="ECO:0000259" key="3">
    <source>
        <dbReference type="PROSITE" id="PS01031"/>
    </source>
</evidence>